<dbReference type="EMBL" id="BMRB01000001">
    <property type="protein sequence ID" value="GGS22688.1"/>
    <property type="molecule type" value="Genomic_DNA"/>
</dbReference>
<feature type="compositionally biased region" description="Low complexity" evidence="1">
    <location>
        <begin position="72"/>
        <end position="82"/>
    </location>
</feature>
<keyword evidence="4" id="KW-1185">Reference proteome</keyword>
<evidence type="ECO:0000313" key="3">
    <source>
        <dbReference type="EMBL" id="GGS22688.1"/>
    </source>
</evidence>
<feature type="transmembrane region" description="Helical" evidence="2">
    <location>
        <begin position="7"/>
        <end position="26"/>
    </location>
</feature>
<feature type="compositionally biased region" description="Basic and acidic residues" evidence="1">
    <location>
        <begin position="85"/>
        <end position="98"/>
    </location>
</feature>
<keyword evidence="2" id="KW-1133">Transmembrane helix</keyword>
<evidence type="ECO:0000256" key="2">
    <source>
        <dbReference type="SAM" id="Phobius"/>
    </source>
</evidence>
<sequence length="783" mass="83812">MPFFGQVWLWSLAGFLVGALLCWALVARPARRRVIELEDSLADARSRRSEPVSTAYQAERPYDEFDPDDYPATKTAAPALLPGFDRGEDSPAERHDDLDRDEPDLLAPAEAADEPDEPPAVAAVESTQLIDTPPVAPHPPVEAPAEVEPEWIPVAERFDVSRLDADSPDDEHLVDDLPEPGTGTIFTQHTTPISGSLIRDLDQDSSLVDDLDDDIDPHRGALTPEDEQEWADPSTRYFPSVGGEDDPDDHRASRDSRHRAEDTEAQHRAPDTEHRAPETEAFPKRTPGDALPKRTTADPLPKRGADVHPTRSTHDALPKRAAAEADSLPKRAAAEADALPKRTPGDADALPKRTPGDADALPKRTPAGESTTFAQRPPMFTPATEPERAGFPEGATEQTIYSPPVRPDTDREQFPARPGAESEQTQYSPAARPDSEPFSPPARPGAEAEQTQYSPAARPDTDHDPFGQARPGSDQSPHSPAAERDRFGQARSGSDQSSHSAAAERDPFGQARSGSEQASHSLAADRDPFGQARAGAEQATAAEREAGGQGRAGSEPTVYSPAARPDGAAAHSPEATRHSPAARVDAEPEPTMFAPVVRPDAEADPRAGRHQMEPEPAAQPAAPQAGALPKRVPKKPGDRFPFGVRTSTPEPKPAPTSAATATREPAAESEPDRVRSLFEPVRPADESGAAKAPVPPPSRARRGRASQVLPGGVDTFVPPGPFGPGSAMPLPGGNSPSSEYRVKASVTALRYCSPESPKFDRTVAEVWFRTVADAERVGFRPLA</sequence>
<organism evidence="3 4">
    <name type="scientific">Actinokineospora fastidiosa</name>
    <dbReference type="NCBI Taxonomy" id="1816"/>
    <lineage>
        <taxon>Bacteria</taxon>
        <taxon>Bacillati</taxon>
        <taxon>Actinomycetota</taxon>
        <taxon>Actinomycetes</taxon>
        <taxon>Pseudonocardiales</taxon>
        <taxon>Pseudonocardiaceae</taxon>
        <taxon>Actinokineospora</taxon>
    </lineage>
</organism>
<evidence type="ECO:0000313" key="4">
    <source>
        <dbReference type="Proteomes" id="UP000660680"/>
    </source>
</evidence>
<accession>A0A918G7Z7</accession>
<feature type="compositionally biased region" description="Low complexity" evidence="1">
    <location>
        <begin position="614"/>
        <end position="625"/>
    </location>
</feature>
<feature type="compositionally biased region" description="Basic and acidic residues" evidence="1">
    <location>
        <begin position="162"/>
        <end position="175"/>
    </location>
</feature>
<keyword evidence="2" id="KW-0472">Membrane</keyword>
<feature type="compositionally biased region" description="Low complexity" evidence="1">
    <location>
        <begin position="655"/>
        <end position="664"/>
    </location>
</feature>
<evidence type="ECO:0000256" key="1">
    <source>
        <dbReference type="SAM" id="MobiDB-lite"/>
    </source>
</evidence>
<feature type="compositionally biased region" description="Polar residues" evidence="1">
    <location>
        <begin position="491"/>
        <end position="500"/>
    </location>
</feature>
<protein>
    <submittedName>
        <fullName evidence="3">Uncharacterized protein</fullName>
    </submittedName>
</protein>
<feature type="compositionally biased region" description="Polar residues" evidence="1">
    <location>
        <begin position="184"/>
        <end position="193"/>
    </location>
</feature>
<feature type="region of interest" description="Disordered" evidence="1">
    <location>
        <begin position="162"/>
        <end position="193"/>
    </location>
</feature>
<feature type="compositionally biased region" description="Basic and acidic residues" evidence="1">
    <location>
        <begin position="599"/>
        <end position="613"/>
    </location>
</feature>
<name>A0A918G7Z7_9PSEU</name>
<dbReference type="AlphaFoldDB" id="A0A918G7Z7"/>
<feature type="compositionally biased region" description="Low complexity" evidence="1">
    <location>
        <begin position="530"/>
        <end position="541"/>
    </location>
</feature>
<proteinExistence type="predicted"/>
<keyword evidence="2" id="KW-0812">Transmembrane</keyword>
<gene>
    <name evidence="3" type="ORF">GCM10010171_14400</name>
</gene>
<reference evidence="3" key="1">
    <citation type="journal article" date="2014" name="Int. J. Syst. Evol. Microbiol.">
        <title>Complete genome sequence of Corynebacterium casei LMG S-19264T (=DSM 44701T), isolated from a smear-ripened cheese.</title>
        <authorList>
            <consortium name="US DOE Joint Genome Institute (JGI-PGF)"/>
            <person name="Walter F."/>
            <person name="Albersmeier A."/>
            <person name="Kalinowski J."/>
            <person name="Ruckert C."/>
        </authorList>
    </citation>
    <scope>NUCLEOTIDE SEQUENCE</scope>
    <source>
        <strain evidence="3">JCM 3276</strain>
    </source>
</reference>
<feature type="region of interest" description="Disordered" evidence="1">
    <location>
        <begin position="44"/>
        <end position="100"/>
    </location>
</feature>
<feature type="compositionally biased region" description="Basic and acidic residues" evidence="1">
    <location>
        <begin position="248"/>
        <end position="362"/>
    </location>
</feature>
<reference evidence="3" key="2">
    <citation type="submission" date="2020-09" db="EMBL/GenBank/DDBJ databases">
        <authorList>
            <person name="Sun Q."/>
            <person name="Ohkuma M."/>
        </authorList>
    </citation>
    <scope>NUCLEOTIDE SEQUENCE</scope>
    <source>
        <strain evidence="3">JCM 3276</strain>
    </source>
</reference>
<feature type="region of interest" description="Disordered" evidence="1">
    <location>
        <begin position="205"/>
        <end position="738"/>
    </location>
</feature>
<dbReference type="RefSeq" id="WP_229786655.1">
    <property type="nucleotide sequence ID" value="NZ_BMRB01000001.1"/>
</dbReference>
<comment type="caution">
    <text evidence="3">The sequence shown here is derived from an EMBL/GenBank/DDBJ whole genome shotgun (WGS) entry which is preliminary data.</text>
</comment>
<dbReference type="Proteomes" id="UP000660680">
    <property type="component" value="Unassembled WGS sequence"/>
</dbReference>